<sequence>MGMLDGKAVVITGAGRGIGAAYAEDCARHGASVVVNDLDLDVAEEVTAAIVDAGGTAVTEQADIRVSKDAGRLIDRCVQEFGRIDGLVNNAGVFRMGLLDEQDEDELRELVETNIVGTFLCASAAAKRMKAQGSGSIVNITSGAHAGIPMMGAYGATKGAAASAVYAWAQELAGTGVRVNAVSPQGRTRMSDITADFLVSHGLPLYPGTQPEAEANTPAVVFLLSDAAADVTGQVVRIEGSQLALMSHPCVLLPFPTRENGWTAEEVQAAFATDLAARQQPLGIHGLVGEIKGISSVFWSDDE</sequence>
<comment type="similarity">
    <text evidence="1 3">Belongs to the short-chain dehydrogenases/reductases (SDR) family.</text>
</comment>
<dbReference type="Gene3D" id="3.40.50.720">
    <property type="entry name" value="NAD(P)-binding Rossmann-like Domain"/>
    <property type="match status" value="1"/>
</dbReference>
<name>A0A2I2L186_9ACTN</name>
<dbReference type="PRINTS" id="PR00080">
    <property type="entry name" value="SDRFAMILY"/>
</dbReference>
<dbReference type="InterPro" id="IPR057326">
    <property type="entry name" value="KR_dom"/>
</dbReference>
<dbReference type="SMART" id="SM00822">
    <property type="entry name" value="PKS_KR"/>
    <property type="match status" value="1"/>
</dbReference>
<dbReference type="SUPFAM" id="SSF51735">
    <property type="entry name" value="NAD(P)-binding Rossmann-fold domains"/>
    <property type="match status" value="1"/>
</dbReference>
<evidence type="ECO:0000256" key="2">
    <source>
        <dbReference type="ARBA" id="ARBA00023002"/>
    </source>
</evidence>
<evidence type="ECO:0000256" key="3">
    <source>
        <dbReference type="RuleBase" id="RU000363"/>
    </source>
</evidence>
<dbReference type="GO" id="GO:0030497">
    <property type="term" value="P:fatty acid elongation"/>
    <property type="evidence" value="ECO:0007669"/>
    <property type="project" value="TreeGrafter"/>
</dbReference>
<evidence type="ECO:0000313" key="5">
    <source>
        <dbReference type="EMBL" id="SNQ51627.1"/>
    </source>
</evidence>
<dbReference type="OrthoDB" id="5242868at2"/>
<dbReference type="FunFam" id="3.40.50.720:FF:000084">
    <property type="entry name" value="Short-chain dehydrogenase reductase"/>
    <property type="match status" value="1"/>
</dbReference>
<dbReference type="GO" id="GO:0016616">
    <property type="term" value="F:oxidoreductase activity, acting on the CH-OH group of donors, NAD or NADP as acceptor"/>
    <property type="evidence" value="ECO:0007669"/>
    <property type="project" value="TreeGrafter"/>
</dbReference>
<dbReference type="InterPro" id="IPR036291">
    <property type="entry name" value="NAD(P)-bd_dom_sf"/>
</dbReference>
<dbReference type="Proteomes" id="UP000234331">
    <property type="component" value="Unassembled WGS sequence"/>
</dbReference>
<dbReference type="PRINTS" id="PR00081">
    <property type="entry name" value="GDHRDH"/>
</dbReference>
<accession>A0A2I2L186</accession>
<dbReference type="Pfam" id="PF00106">
    <property type="entry name" value="adh_short"/>
    <property type="match status" value="1"/>
</dbReference>
<keyword evidence="6" id="KW-1185">Reference proteome</keyword>
<feature type="domain" description="Ketoreductase" evidence="4">
    <location>
        <begin position="7"/>
        <end position="185"/>
    </location>
</feature>
<keyword evidence="2" id="KW-0560">Oxidoreductase</keyword>
<protein>
    <submittedName>
        <fullName evidence="5">Short-chain dehydrogenase/reductase</fullName>
    </submittedName>
</protein>
<dbReference type="CDD" id="cd05233">
    <property type="entry name" value="SDR_c"/>
    <property type="match status" value="1"/>
</dbReference>
<proteinExistence type="inferred from homology"/>
<gene>
    <name evidence="5" type="ORF">FRACA_770010</name>
</gene>
<evidence type="ECO:0000256" key="1">
    <source>
        <dbReference type="ARBA" id="ARBA00006484"/>
    </source>
</evidence>
<dbReference type="PANTHER" id="PTHR42760:SF40">
    <property type="entry name" value="3-OXOACYL-[ACYL-CARRIER-PROTEIN] REDUCTASE, CHLOROPLASTIC"/>
    <property type="match status" value="1"/>
</dbReference>
<organism evidence="5 6">
    <name type="scientific">Frankia canadensis</name>
    <dbReference type="NCBI Taxonomy" id="1836972"/>
    <lineage>
        <taxon>Bacteria</taxon>
        <taxon>Bacillati</taxon>
        <taxon>Actinomycetota</taxon>
        <taxon>Actinomycetes</taxon>
        <taxon>Frankiales</taxon>
        <taxon>Frankiaceae</taxon>
        <taxon>Frankia</taxon>
    </lineage>
</organism>
<evidence type="ECO:0000259" key="4">
    <source>
        <dbReference type="SMART" id="SM00822"/>
    </source>
</evidence>
<dbReference type="PANTHER" id="PTHR42760">
    <property type="entry name" value="SHORT-CHAIN DEHYDROGENASES/REDUCTASES FAMILY MEMBER"/>
    <property type="match status" value="1"/>
</dbReference>
<evidence type="ECO:0000313" key="6">
    <source>
        <dbReference type="Proteomes" id="UP000234331"/>
    </source>
</evidence>
<dbReference type="EMBL" id="FZMO01000544">
    <property type="protein sequence ID" value="SNQ51627.1"/>
    <property type="molecule type" value="Genomic_DNA"/>
</dbReference>
<reference evidence="5 6" key="1">
    <citation type="submission" date="2017-06" db="EMBL/GenBank/DDBJ databases">
        <authorList>
            <person name="Kim H.J."/>
            <person name="Triplett B.A."/>
        </authorList>
    </citation>
    <scope>NUCLEOTIDE SEQUENCE [LARGE SCALE GENOMIC DNA]</scope>
    <source>
        <strain evidence="5">FRACA_ARgP5</strain>
    </source>
</reference>
<dbReference type="InterPro" id="IPR002347">
    <property type="entry name" value="SDR_fam"/>
</dbReference>
<dbReference type="AlphaFoldDB" id="A0A2I2L186"/>